<comment type="caution">
    <text evidence="2">The sequence shown here is derived from an EMBL/GenBank/DDBJ whole genome shotgun (WGS) entry which is preliminary data.</text>
</comment>
<keyword evidence="3" id="KW-1185">Reference proteome</keyword>
<evidence type="ECO:0000313" key="3">
    <source>
        <dbReference type="Proteomes" id="UP000245207"/>
    </source>
</evidence>
<organism evidence="2 3">
    <name type="scientific">Artemisia annua</name>
    <name type="common">Sweet wormwood</name>
    <dbReference type="NCBI Taxonomy" id="35608"/>
    <lineage>
        <taxon>Eukaryota</taxon>
        <taxon>Viridiplantae</taxon>
        <taxon>Streptophyta</taxon>
        <taxon>Embryophyta</taxon>
        <taxon>Tracheophyta</taxon>
        <taxon>Spermatophyta</taxon>
        <taxon>Magnoliopsida</taxon>
        <taxon>eudicotyledons</taxon>
        <taxon>Gunneridae</taxon>
        <taxon>Pentapetalae</taxon>
        <taxon>asterids</taxon>
        <taxon>campanulids</taxon>
        <taxon>Asterales</taxon>
        <taxon>Asteraceae</taxon>
        <taxon>Asteroideae</taxon>
        <taxon>Anthemideae</taxon>
        <taxon>Artemisiinae</taxon>
        <taxon>Artemisia</taxon>
    </lineage>
</organism>
<evidence type="ECO:0000313" key="2">
    <source>
        <dbReference type="EMBL" id="PWA97914.1"/>
    </source>
</evidence>
<protein>
    <recommendedName>
        <fullName evidence="1">START domain-containing protein</fullName>
    </recommendedName>
</protein>
<gene>
    <name evidence="2" type="ORF">CTI12_AA021840</name>
</gene>
<proteinExistence type="predicted"/>
<sequence length="74" mass="8462">MTWRSLSGRIHTHAMFAELQMLTECSKQLNADKWAIVDVSIDNVEKNIDASLARCRKRPSGCIIEDKSKHHILL</sequence>
<evidence type="ECO:0000259" key="1">
    <source>
        <dbReference type="Pfam" id="PF01852"/>
    </source>
</evidence>
<accession>A0A2U1QIT7</accession>
<dbReference type="OrthoDB" id="1569773at2759"/>
<dbReference type="GO" id="GO:0008289">
    <property type="term" value="F:lipid binding"/>
    <property type="evidence" value="ECO:0007669"/>
    <property type="project" value="InterPro"/>
</dbReference>
<reference evidence="2 3" key="1">
    <citation type="journal article" date="2018" name="Mol. Plant">
        <title>The genome of Artemisia annua provides insight into the evolution of Asteraceae family and artemisinin biosynthesis.</title>
        <authorList>
            <person name="Shen Q."/>
            <person name="Zhang L."/>
            <person name="Liao Z."/>
            <person name="Wang S."/>
            <person name="Yan T."/>
            <person name="Shi P."/>
            <person name="Liu M."/>
            <person name="Fu X."/>
            <person name="Pan Q."/>
            <person name="Wang Y."/>
            <person name="Lv Z."/>
            <person name="Lu X."/>
            <person name="Zhang F."/>
            <person name="Jiang W."/>
            <person name="Ma Y."/>
            <person name="Chen M."/>
            <person name="Hao X."/>
            <person name="Li L."/>
            <person name="Tang Y."/>
            <person name="Lv G."/>
            <person name="Zhou Y."/>
            <person name="Sun X."/>
            <person name="Brodelius P.E."/>
            <person name="Rose J.K.C."/>
            <person name="Tang K."/>
        </authorList>
    </citation>
    <scope>NUCLEOTIDE SEQUENCE [LARGE SCALE GENOMIC DNA]</scope>
    <source>
        <strain evidence="3">cv. Huhao1</strain>
        <tissue evidence="2">Leaf</tissue>
    </source>
</reference>
<dbReference type="EMBL" id="PKPP01000094">
    <property type="protein sequence ID" value="PWA97914.1"/>
    <property type="molecule type" value="Genomic_DNA"/>
</dbReference>
<feature type="domain" description="START" evidence="1">
    <location>
        <begin position="25"/>
        <end position="70"/>
    </location>
</feature>
<dbReference type="InterPro" id="IPR002913">
    <property type="entry name" value="START_lipid-bd_dom"/>
</dbReference>
<dbReference type="AlphaFoldDB" id="A0A2U1QIT7"/>
<dbReference type="Pfam" id="PF01852">
    <property type="entry name" value="START"/>
    <property type="match status" value="1"/>
</dbReference>
<name>A0A2U1QIT7_ARTAN</name>
<dbReference type="Proteomes" id="UP000245207">
    <property type="component" value="Unassembled WGS sequence"/>
</dbReference>
<dbReference type="STRING" id="35608.A0A2U1QIT7"/>